<feature type="domain" description="Uracil-DNA glycosylase-like" evidence="9">
    <location>
        <begin position="154"/>
        <end position="298"/>
    </location>
</feature>
<dbReference type="Pfam" id="PF24585">
    <property type="entry name" value="YunG"/>
    <property type="match status" value="1"/>
</dbReference>
<feature type="coiled-coil region" evidence="8">
    <location>
        <begin position="105"/>
        <end position="132"/>
    </location>
</feature>
<dbReference type="eggNOG" id="COG1573">
    <property type="taxonomic scope" value="Bacteria"/>
</dbReference>
<keyword evidence="1" id="KW-0004">4Fe-4S</keyword>
<dbReference type="GO" id="GO:0006281">
    <property type="term" value="P:DNA repair"/>
    <property type="evidence" value="ECO:0007669"/>
    <property type="project" value="UniProtKB-KW"/>
</dbReference>
<reference evidence="10 11" key="1">
    <citation type="journal article" date="2014" name="Genome Announc.">
        <title>Draft genome sequences of the altered schaedler flora, a defined bacterial community from gnotobiotic mice.</title>
        <authorList>
            <person name="Wannemuehler M.J."/>
            <person name="Overstreet A.M."/>
            <person name="Ward D.V."/>
            <person name="Phillips G.J."/>
        </authorList>
    </citation>
    <scope>NUCLEOTIDE SEQUENCE [LARGE SCALE GENOMIC DNA]</scope>
    <source>
        <strain evidence="10 11">ASF492</strain>
    </source>
</reference>
<comment type="caution">
    <text evidence="10">The sequence shown here is derived from an EMBL/GenBank/DDBJ whole genome shotgun (WGS) entry which is preliminary data.</text>
</comment>
<keyword evidence="8" id="KW-0175">Coiled coil</keyword>
<organism evidence="10 11">
    <name type="scientific">Eubacterium plexicaudatum ASF492</name>
    <dbReference type="NCBI Taxonomy" id="1235802"/>
    <lineage>
        <taxon>Bacteria</taxon>
        <taxon>Bacillati</taxon>
        <taxon>Bacillota</taxon>
        <taxon>Clostridia</taxon>
        <taxon>Eubacteriales</taxon>
        <taxon>Eubacteriaceae</taxon>
        <taxon>Eubacterium</taxon>
    </lineage>
</organism>
<dbReference type="GO" id="GO:0046872">
    <property type="term" value="F:metal ion binding"/>
    <property type="evidence" value="ECO:0007669"/>
    <property type="project" value="UniProtKB-KW"/>
</dbReference>
<dbReference type="PATRIC" id="fig|1235802.3.peg.3695"/>
<dbReference type="InterPro" id="IPR056238">
    <property type="entry name" value="YunG-like"/>
</dbReference>
<keyword evidence="3" id="KW-0227">DNA damage</keyword>
<dbReference type="InterPro" id="IPR036895">
    <property type="entry name" value="Uracil-DNA_glycosylase-like_sf"/>
</dbReference>
<dbReference type="Proteomes" id="UP000012589">
    <property type="component" value="Unassembled WGS sequence"/>
</dbReference>
<dbReference type="Pfam" id="PF03167">
    <property type="entry name" value="UDG"/>
    <property type="match status" value="1"/>
</dbReference>
<evidence type="ECO:0000256" key="4">
    <source>
        <dbReference type="ARBA" id="ARBA00022801"/>
    </source>
</evidence>
<evidence type="ECO:0000256" key="7">
    <source>
        <dbReference type="ARBA" id="ARBA00023204"/>
    </source>
</evidence>
<evidence type="ECO:0000256" key="1">
    <source>
        <dbReference type="ARBA" id="ARBA00022485"/>
    </source>
</evidence>
<evidence type="ECO:0000313" key="10">
    <source>
        <dbReference type="EMBL" id="EMZ23812.1"/>
    </source>
</evidence>
<evidence type="ECO:0000313" key="11">
    <source>
        <dbReference type="Proteomes" id="UP000012589"/>
    </source>
</evidence>
<dbReference type="PANTHER" id="PTHR33693">
    <property type="entry name" value="TYPE-5 URACIL-DNA GLYCOSYLASE"/>
    <property type="match status" value="1"/>
</dbReference>
<protein>
    <submittedName>
        <fullName evidence="10">Uracil-DNA glycosylase, family 4</fullName>
    </submittedName>
</protein>
<proteinExistence type="predicted"/>
<sequence>MRAFETINELKHVLFASYSKNTAYHKVKNNWNPFNRYVGQCVITSMIINRMFGGVILCGFIENLNINHYWNSINDTEIDLTIEQFTEKPHIVNIKTISFCELYDNENIRNRYEQLLAHVTDVKDRLDLLEDEIYRCSLCSNVDKFMSKTIHYGSNCNLLFIGEAPAKSGWRITGKVWTGSDGKIIPSGKVFEKLLQIIGLELFDASFTEAIKCYPSSGKVTATNNKYCEKHLNNLINILKPNLLVPMGTHAARNLLETTQPISQIAGKIYTSSKFEYNIRIMPIYHPSPISPMGYKNNIEIFENLKRIIKKSKENYDDIQE</sequence>
<keyword evidence="2" id="KW-0479">Metal-binding</keyword>
<keyword evidence="11" id="KW-1185">Reference proteome</keyword>
<dbReference type="EMBL" id="AQFT01000102">
    <property type="protein sequence ID" value="EMZ23812.1"/>
    <property type="molecule type" value="Genomic_DNA"/>
</dbReference>
<keyword evidence="6" id="KW-0411">Iron-sulfur</keyword>
<dbReference type="STRING" id="1235802.C823_03506"/>
<keyword evidence="7" id="KW-0234">DNA repair</keyword>
<dbReference type="InterPro" id="IPR005122">
    <property type="entry name" value="Uracil-DNA_glycosylase-like"/>
</dbReference>
<evidence type="ECO:0000256" key="6">
    <source>
        <dbReference type="ARBA" id="ARBA00023014"/>
    </source>
</evidence>
<dbReference type="GO" id="GO:0051539">
    <property type="term" value="F:4 iron, 4 sulfur cluster binding"/>
    <property type="evidence" value="ECO:0007669"/>
    <property type="project" value="UniProtKB-KW"/>
</dbReference>
<dbReference type="GO" id="GO:0097506">
    <property type="term" value="F:deaminated base DNA N-glycosylase activity"/>
    <property type="evidence" value="ECO:0007669"/>
    <property type="project" value="UniProtKB-ARBA"/>
</dbReference>
<accession>N2A377</accession>
<keyword evidence="4" id="KW-0378">Hydrolase</keyword>
<evidence type="ECO:0000256" key="8">
    <source>
        <dbReference type="SAM" id="Coils"/>
    </source>
</evidence>
<evidence type="ECO:0000256" key="3">
    <source>
        <dbReference type="ARBA" id="ARBA00022763"/>
    </source>
</evidence>
<evidence type="ECO:0000256" key="2">
    <source>
        <dbReference type="ARBA" id="ARBA00022723"/>
    </source>
</evidence>
<dbReference type="InterPro" id="IPR051536">
    <property type="entry name" value="UDG_Type-4/5"/>
</dbReference>
<dbReference type="SUPFAM" id="SSF52141">
    <property type="entry name" value="Uracil-DNA glycosylase-like"/>
    <property type="match status" value="1"/>
</dbReference>
<dbReference type="HOGENOM" id="CLU_865304_0_0_9"/>
<dbReference type="AlphaFoldDB" id="N2A377"/>
<name>N2A377_9FIRM</name>
<evidence type="ECO:0000256" key="5">
    <source>
        <dbReference type="ARBA" id="ARBA00023004"/>
    </source>
</evidence>
<gene>
    <name evidence="10" type="ORF">C823_03506</name>
</gene>
<dbReference type="Gene3D" id="3.40.470.10">
    <property type="entry name" value="Uracil-DNA glycosylase-like domain"/>
    <property type="match status" value="1"/>
</dbReference>
<keyword evidence="5" id="KW-0408">Iron</keyword>
<evidence type="ECO:0000259" key="9">
    <source>
        <dbReference type="Pfam" id="PF03167"/>
    </source>
</evidence>
<dbReference type="PANTHER" id="PTHR33693:SF1">
    <property type="entry name" value="TYPE-4 URACIL-DNA GLYCOSYLASE"/>
    <property type="match status" value="1"/>
</dbReference>